<protein>
    <submittedName>
        <fullName evidence="1">Uncharacterized protein</fullName>
    </submittedName>
</protein>
<dbReference type="HOGENOM" id="CLU_1402911_0_0_1"/>
<accession>A0A0C3RZR6</accession>
<dbReference type="AlphaFoldDB" id="A0A0C3RZR6"/>
<dbReference type="EMBL" id="KN840488">
    <property type="protein sequence ID" value="KIP07941.1"/>
    <property type="molecule type" value="Genomic_DNA"/>
</dbReference>
<proteinExistence type="predicted"/>
<evidence type="ECO:0000313" key="2">
    <source>
        <dbReference type="Proteomes" id="UP000053257"/>
    </source>
</evidence>
<keyword evidence="2" id="KW-1185">Reference proteome</keyword>
<reference evidence="1 2" key="1">
    <citation type="journal article" date="2014" name="PLoS Genet.">
        <title>Analysis of the Phlebiopsis gigantea genome, transcriptome and secretome provides insight into its pioneer colonization strategies of wood.</title>
        <authorList>
            <person name="Hori C."/>
            <person name="Ishida T."/>
            <person name="Igarashi K."/>
            <person name="Samejima M."/>
            <person name="Suzuki H."/>
            <person name="Master E."/>
            <person name="Ferreira P."/>
            <person name="Ruiz-Duenas F.J."/>
            <person name="Held B."/>
            <person name="Canessa P."/>
            <person name="Larrondo L.F."/>
            <person name="Schmoll M."/>
            <person name="Druzhinina I.S."/>
            <person name="Kubicek C.P."/>
            <person name="Gaskell J.A."/>
            <person name="Kersten P."/>
            <person name="St John F."/>
            <person name="Glasner J."/>
            <person name="Sabat G."/>
            <person name="Splinter BonDurant S."/>
            <person name="Syed K."/>
            <person name="Yadav J."/>
            <person name="Mgbeahuruike A.C."/>
            <person name="Kovalchuk A."/>
            <person name="Asiegbu F.O."/>
            <person name="Lackner G."/>
            <person name="Hoffmeister D."/>
            <person name="Rencoret J."/>
            <person name="Gutierrez A."/>
            <person name="Sun H."/>
            <person name="Lindquist E."/>
            <person name="Barry K."/>
            <person name="Riley R."/>
            <person name="Grigoriev I.V."/>
            <person name="Henrissat B."/>
            <person name="Kues U."/>
            <person name="Berka R.M."/>
            <person name="Martinez A.T."/>
            <person name="Covert S.F."/>
            <person name="Blanchette R.A."/>
            <person name="Cullen D."/>
        </authorList>
    </citation>
    <scope>NUCLEOTIDE SEQUENCE [LARGE SCALE GENOMIC DNA]</scope>
    <source>
        <strain evidence="1 2">11061_1 CR5-6</strain>
    </source>
</reference>
<sequence>MPRISWSGVATVFAHPEIVVPLCLGSAAAGAAGMHHFGPWFSALFARPDPIIVVQRLMDLILDVQKILTDAIDQLRARARRSLGEPFSVIAFVAKVPGAEAPDVMEARYRLIYKMVVSVAAEASVVVELRHEQRKIAEPVLWEHIHDAHDAVTEFRVRVVSYSRVVYSEIHRGSVADLMKEIREENDTLRIAQM</sequence>
<dbReference type="Proteomes" id="UP000053257">
    <property type="component" value="Unassembled WGS sequence"/>
</dbReference>
<name>A0A0C3RZR6_PHLG1</name>
<evidence type="ECO:0000313" key="1">
    <source>
        <dbReference type="EMBL" id="KIP07941.1"/>
    </source>
</evidence>
<gene>
    <name evidence="1" type="ORF">PHLGIDRAFT_404217</name>
</gene>
<organism evidence="1 2">
    <name type="scientific">Phlebiopsis gigantea (strain 11061_1 CR5-6)</name>
    <name type="common">White-rot fungus</name>
    <name type="synonym">Peniophora gigantea</name>
    <dbReference type="NCBI Taxonomy" id="745531"/>
    <lineage>
        <taxon>Eukaryota</taxon>
        <taxon>Fungi</taxon>
        <taxon>Dikarya</taxon>
        <taxon>Basidiomycota</taxon>
        <taxon>Agaricomycotina</taxon>
        <taxon>Agaricomycetes</taxon>
        <taxon>Polyporales</taxon>
        <taxon>Phanerochaetaceae</taxon>
        <taxon>Phlebiopsis</taxon>
    </lineage>
</organism>